<protein>
    <recommendedName>
        <fullName evidence="7">Chaperone SurA</fullName>
    </recommendedName>
    <alternativeName>
        <fullName evidence="7">Peptidyl-prolyl cis-trans isomerase SurA</fullName>
        <shortName evidence="7">PPIase SurA</shortName>
        <ecNumber evidence="7">5.2.1.8</ecNumber>
    </alternativeName>
    <alternativeName>
        <fullName evidence="7">Rotamase SurA</fullName>
    </alternativeName>
</protein>
<dbReference type="GO" id="GO:0043165">
    <property type="term" value="P:Gram-negative-bacterium-type cell outer membrane assembly"/>
    <property type="evidence" value="ECO:0007669"/>
    <property type="project" value="InterPro"/>
</dbReference>
<dbReference type="GO" id="GO:0042277">
    <property type="term" value="F:peptide binding"/>
    <property type="evidence" value="ECO:0007669"/>
    <property type="project" value="InterPro"/>
</dbReference>
<dbReference type="InterPro" id="IPR046357">
    <property type="entry name" value="PPIase_dom_sf"/>
</dbReference>
<evidence type="ECO:0000256" key="4">
    <source>
        <dbReference type="ARBA" id="ARBA00023110"/>
    </source>
</evidence>
<keyword evidence="4 7" id="KW-0697">Rotamase</keyword>
<comment type="subcellular location">
    <subcellularLocation>
        <location evidence="7">Periplasm</location>
    </subcellularLocation>
    <text evidence="7">Is capable of associating with the outer membrane.</text>
</comment>
<dbReference type="GO" id="GO:0003755">
    <property type="term" value="F:peptidyl-prolyl cis-trans isomerase activity"/>
    <property type="evidence" value="ECO:0007669"/>
    <property type="project" value="UniProtKB-UniRule"/>
</dbReference>
<evidence type="ECO:0000256" key="5">
    <source>
        <dbReference type="ARBA" id="ARBA00023186"/>
    </source>
</evidence>
<dbReference type="GO" id="GO:0030288">
    <property type="term" value="C:outer membrane-bounded periplasmic space"/>
    <property type="evidence" value="ECO:0007669"/>
    <property type="project" value="InterPro"/>
</dbReference>
<dbReference type="AlphaFoldDB" id="A0A653KRP1"/>
<evidence type="ECO:0000313" key="10">
    <source>
        <dbReference type="Proteomes" id="UP000439123"/>
    </source>
</evidence>
<dbReference type="InterPro" id="IPR015391">
    <property type="entry name" value="SurA_N"/>
</dbReference>
<dbReference type="Proteomes" id="UP000439123">
    <property type="component" value="Unassembled WGS sequence"/>
</dbReference>
<gene>
    <name evidence="7 9" type="primary">surA</name>
    <name evidence="9" type="ORF">AERO8C_120055</name>
</gene>
<sequence length="434" mass="48285" precursor="true">MDMKKTLIALLTAGMFGAMSQAALAAPELMDKVLAVVNKDVVLSSQQDALVNKVKLSAQESGQSLPDDATLRKQALDRLIQESLQLQLAERQGLKISDTQLEQAIQGIAADNKMTLDQLRAQLAREGMTYAQYREEVRREILMNEVRRNQVRRRINISEQEVKQVVEILKKQGQQQNEYHVGHIQIALPDNPTAAQLDAAKSKIERILTALKQGADFRKLAIAESNGPKALEGGDWGWMSPQEMPTLMAEAVQGAKKGDIVGPLRSGAGLHIVKVFDTKGQQQVMQTEVKARHILIKPSIILSEEKAKGMLDGILHDIKSGKASFASMAEKYSEDPGSAVQGGELGWSDPNVYVPEFRDMVNRLQPGQISAPFRTSHGWHIVQVEDRRSQDATDKAQEQRAYQLIYNRRFVEESQAWLDELRDEAYIQIEGAGS</sequence>
<keyword evidence="2 7" id="KW-0677">Repeat</keyword>
<dbReference type="GO" id="GO:0006457">
    <property type="term" value="P:protein folding"/>
    <property type="evidence" value="ECO:0007669"/>
    <property type="project" value="UniProtKB-UniRule"/>
</dbReference>
<comment type="domain">
    <text evidence="7">The PPIase activity resides only in the second parvulin domain. The N-terminal region and the C-terminal tail are necessary and sufficient for the chaperone activity of SurA. The PPIase activity is dispensable for SurA to function as a chaperone. The N-terminal region and the C-terminal tail are also required for porin recognition.</text>
</comment>
<dbReference type="Pfam" id="PF00639">
    <property type="entry name" value="Rotamase"/>
    <property type="match status" value="2"/>
</dbReference>
<dbReference type="Gene3D" id="3.10.50.40">
    <property type="match status" value="2"/>
</dbReference>
<evidence type="ECO:0000256" key="3">
    <source>
        <dbReference type="ARBA" id="ARBA00022764"/>
    </source>
</evidence>
<keyword evidence="5 7" id="KW-0143">Chaperone</keyword>
<dbReference type="PROSITE" id="PS50198">
    <property type="entry name" value="PPIC_PPIASE_2"/>
    <property type="match status" value="2"/>
</dbReference>
<organism evidence="9 10">
    <name type="scientific">Aeromonas veronii</name>
    <dbReference type="NCBI Taxonomy" id="654"/>
    <lineage>
        <taxon>Bacteria</taxon>
        <taxon>Pseudomonadati</taxon>
        <taxon>Pseudomonadota</taxon>
        <taxon>Gammaproteobacteria</taxon>
        <taxon>Aeromonadales</taxon>
        <taxon>Aeromonadaceae</taxon>
        <taxon>Aeromonas</taxon>
    </lineage>
</organism>
<evidence type="ECO:0000259" key="8">
    <source>
        <dbReference type="PROSITE" id="PS50198"/>
    </source>
</evidence>
<dbReference type="PANTHER" id="PTHR47637:SF1">
    <property type="entry name" value="CHAPERONE SURA"/>
    <property type="match status" value="1"/>
</dbReference>
<dbReference type="SUPFAM" id="SSF109998">
    <property type="entry name" value="Triger factor/SurA peptide-binding domain-like"/>
    <property type="match status" value="1"/>
</dbReference>
<evidence type="ECO:0000256" key="2">
    <source>
        <dbReference type="ARBA" id="ARBA00022737"/>
    </source>
</evidence>
<dbReference type="PANTHER" id="PTHR47637">
    <property type="entry name" value="CHAPERONE SURA"/>
    <property type="match status" value="1"/>
</dbReference>
<feature type="domain" description="PpiC" evidence="8">
    <location>
        <begin position="286"/>
        <end position="386"/>
    </location>
</feature>
<name>A0A653KRP1_AERVE</name>
<evidence type="ECO:0000256" key="6">
    <source>
        <dbReference type="ARBA" id="ARBA00023235"/>
    </source>
</evidence>
<feature type="signal peptide" evidence="7">
    <location>
        <begin position="1"/>
        <end position="25"/>
    </location>
</feature>
<dbReference type="NCBIfam" id="NF008038">
    <property type="entry name" value="PRK10770.1"/>
    <property type="match status" value="1"/>
</dbReference>
<dbReference type="Pfam" id="PF09312">
    <property type="entry name" value="SurA_N"/>
    <property type="match status" value="1"/>
</dbReference>
<dbReference type="EMBL" id="CABWLC010000004">
    <property type="protein sequence ID" value="VXA81488.1"/>
    <property type="molecule type" value="Genomic_DNA"/>
</dbReference>
<dbReference type="InterPro" id="IPR027304">
    <property type="entry name" value="Trigger_fact/SurA_dom_sf"/>
</dbReference>
<feature type="chain" id="PRO_5029073712" description="Chaperone SurA" evidence="7">
    <location>
        <begin position="26"/>
        <end position="434"/>
    </location>
</feature>
<dbReference type="GO" id="GO:0051082">
    <property type="term" value="F:unfolded protein binding"/>
    <property type="evidence" value="ECO:0007669"/>
    <property type="project" value="UniProtKB-UniRule"/>
</dbReference>
<comment type="function">
    <text evidence="7">Chaperone involved in the correct folding and assembly of outer membrane proteins. Recognizes specific patterns of aromatic residues and the orientation of their side chains, which are found more frequently in integral outer membrane proteins. May act in both early periplasmic and late outer membrane-associated steps of protein maturation.</text>
</comment>
<comment type="catalytic activity">
    <reaction evidence="7">
        <text>[protein]-peptidylproline (omega=180) = [protein]-peptidylproline (omega=0)</text>
        <dbReference type="Rhea" id="RHEA:16237"/>
        <dbReference type="Rhea" id="RHEA-COMP:10747"/>
        <dbReference type="Rhea" id="RHEA-COMP:10748"/>
        <dbReference type="ChEBI" id="CHEBI:83833"/>
        <dbReference type="ChEBI" id="CHEBI:83834"/>
        <dbReference type="EC" id="5.2.1.8"/>
    </reaction>
</comment>
<keyword evidence="1 7" id="KW-0732">Signal</keyword>
<dbReference type="EC" id="5.2.1.8" evidence="7"/>
<dbReference type="HAMAP" id="MF_01183">
    <property type="entry name" value="Chaperone_SurA"/>
    <property type="match status" value="1"/>
</dbReference>
<evidence type="ECO:0000313" key="9">
    <source>
        <dbReference type="EMBL" id="VXA81488.1"/>
    </source>
</evidence>
<feature type="domain" description="PpiC" evidence="8">
    <location>
        <begin position="176"/>
        <end position="277"/>
    </location>
</feature>
<dbReference type="InterPro" id="IPR050280">
    <property type="entry name" value="OMP_Chaperone_SurA"/>
</dbReference>
<keyword evidence="3 7" id="KW-0574">Periplasm</keyword>
<dbReference type="SUPFAM" id="SSF54534">
    <property type="entry name" value="FKBP-like"/>
    <property type="match status" value="2"/>
</dbReference>
<dbReference type="Gene3D" id="1.10.4030.10">
    <property type="entry name" value="Porin chaperone SurA, peptide-binding domain"/>
    <property type="match status" value="2"/>
</dbReference>
<evidence type="ECO:0000256" key="7">
    <source>
        <dbReference type="HAMAP-Rule" id="MF_01183"/>
    </source>
</evidence>
<reference evidence="9 10" key="1">
    <citation type="submission" date="2019-10" db="EMBL/GenBank/DDBJ databases">
        <authorList>
            <person name="Karimi E."/>
        </authorList>
    </citation>
    <scope>NUCLEOTIDE SEQUENCE [LARGE SCALE GENOMIC DNA]</scope>
    <source>
        <strain evidence="9">Aeromonas sp. 8C</strain>
    </source>
</reference>
<dbReference type="GO" id="GO:0050821">
    <property type="term" value="P:protein stabilization"/>
    <property type="evidence" value="ECO:0007669"/>
    <property type="project" value="InterPro"/>
</dbReference>
<proteinExistence type="inferred from homology"/>
<dbReference type="InterPro" id="IPR000297">
    <property type="entry name" value="PPIase_PpiC"/>
</dbReference>
<dbReference type="InterPro" id="IPR023034">
    <property type="entry name" value="PPIase_SurA"/>
</dbReference>
<accession>A0A653KRP1</accession>
<keyword evidence="6 7" id="KW-0413">Isomerase</keyword>
<evidence type="ECO:0000256" key="1">
    <source>
        <dbReference type="ARBA" id="ARBA00022729"/>
    </source>
</evidence>